<name>A0A4Y2C548_ARAVE</name>
<organism evidence="1 2">
    <name type="scientific">Araneus ventricosus</name>
    <name type="common">Orbweaver spider</name>
    <name type="synonym">Epeira ventricosa</name>
    <dbReference type="NCBI Taxonomy" id="182803"/>
    <lineage>
        <taxon>Eukaryota</taxon>
        <taxon>Metazoa</taxon>
        <taxon>Ecdysozoa</taxon>
        <taxon>Arthropoda</taxon>
        <taxon>Chelicerata</taxon>
        <taxon>Arachnida</taxon>
        <taxon>Araneae</taxon>
        <taxon>Araneomorphae</taxon>
        <taxon>Entelegynae</taxon>
        <taxon>Araneoidea</taxon>
        <taxon>Araneidae</taxon>
        <taxon>Araneus</taxon>
    </lineage>
</organism>
<comment type="caution">
    <text evidence="1">The sequence shown here is derived from an EMBL/GenBank/DDBJ whole genome shotgun (WGS) entry which is preliminary data.</text>
</comment>
<keyword evidence="2" id="KW-1185">Reference proteome</keyword>
<evidence type="ECO:0000313" key="2">
    <source>
        <dbReference type="Proteomes" id="UP000499080"/>
    </source>
</evidence>
<dbReference type="EMBL" id="BGPR01000146">
    <property type="protein sequence ID" value="GBL99203.1"/>
    <property type="molecule type" value="Genomic_DNA"/>
</dbReference>
<reference evidence="1 2" key="1">
    <citation type="journal article" date="2019" name="Sci. Rep.">
        <title>Orb-weaving spider Araneus ventricosus genome elucidates the spidroin gene catalogue.</title>
        <authorList>
            <person name="Kono N."/>
            <person name="Nakamura H."/>
            <person name="Ohtoshi R."/>
            <person name="Moran D.A.P."/>
            <person name="Shinohara A."/>
            <person name="Yoshida Y."/>
            <person name="Fujiwara M."/>
            <person name="Mori M."/>
            <person name="Tomita M."/>
            <person name="Arakawa K."/>
        </authorList>
    </citation>
    <scope>NUCLEOTIDE SEQUENCE [LARGE SCALE GENOMIC DNA]</scope>
</reference>
<accession>A0A4Y2C548</accession>
<dbReference type="PANTHER" id="PTHR47331">
    <property type="entry name" value="PHD-TYPE DOMAIN-CONTAINING PROTEIN"/>
    <property type="match status" value="1"/>
</dbReference>
<protein>
    <submittedName>
        <fullName evidence="1">Uncharacterized protein</fullName>
    </submittedName>
</protein>
<gene>
    <name evidence="1" type="ORF">AVEN_140670_1</name>
</gene>
<evidence type="ECO:0000313" key="1">
    <source>
        <dbReference type="EMBL" id="GBL99203.1"/>
    </source>
</evidence>
<dbReference type="OrthoDB" id="5986643at2759"/>
<dbReference type="Proteomes" id="UP000499080">
    <property type="component" value="Unassembled WGS sequence"/>
</dbReference>
<dbReference type="AlphaFoldDB" id="A0A4Y2C548"/>
<proteinExistence type="predicted"/>
<sequence length="180" mass="20880">MSEKLSHNDLWWSGPYWLHEKHLPNFNAFETPSFDNDETYISDSLSFASKVKSIAEFIPNFSSFSKLTRVLAYCFRFVHNVRSPSNKCSGRLTAAELVVTENLIIQLLKEKEFSVKIHMLSENEPLPRNSKLLYLKIFLDQFGIIRVGGRLSKHSTLNINQKHPMLLPKIHYLTRSVIKK</sequence>
<dbReference type="PANTHER" id="PTHR47331:SF5">
    <property type="entry name" value="RIBONUCLEASE H"/>
    <property type="match status" value="1"/>
</dbReference>